<dbReference type="STRING" id="7897.ENSLACP00000009554"/>
<dbReference type="Ensembl" id="ENSLACT00000009627.1">
    <property type="protein sequence ID" value="ENSLACP00000009554.1"/>
    <property type="gene ID" value="ENSLACG00000008427.1"/>
</dbReference>
<keyword evidence="9" id="KW-0325">Glycoprotein</keyword>
<accession>H3AIT3</accession>
<dbReference type="PANTHER" id="PTHR10489">
    <property type="entry name" value="CELL ADHESION MOLECULE"/>
    <property type="match status" value="1"/>
</dbReference>
<reference evidence="16" key="2">
    <citation type="submission" date="2025-08" db="UniProtKB">
        <authorList>
            <consortium name="Ensembl"/>
        </authorList>
    </citation>
    <scope>IDENTIFICATION</scope>
</reference>
<dbReference type="InParanoid" id="H3AIT3"/>
<evidence type="ECO:0000256" key="4">
    <source>
        <dbReference type="ARBA" id="ARBA00022989"/>
    </source>
</evidence>
<evidence type="ECO:0000256" key="10">
    <source>
        <dbReference type="ARBA" id="ARBA00023224"/>
    </source>
</evidence>
<keyword evidence="7" id="KW-1015">Disulfide bond</keyword>
<evidence type="ECO:0000256" key="14">
    <source>
        <dbReference type="SAM" id="Phobius"/>
    </source>
</evidence>
<dbReference type="SUPFAM" id="SSF81321">
    <property type="entry name" value="Family A G protein-coupled receptor-like"/>
    <property type="match status" value="1"/>
</dbReference>
<evidence type="ECO:0000256" key="3">
    <source>
        <dbReference type="ARBA" id="ARBA00022692"/>
    </source>
</evidence>
<reference evidence="17" key="1">
    <citation type="submission" date="2011-08" db="EMBL/GenBank/DDBJ databases">
        <title>The draft genome of Latimeria chalumnae.</title>
        <authorList>
            <person name="Di Palma F."/>
            <person name="Alfoldi J."/>
            <person name="Johnson J."/>
            <person name="Berlin A."/>
            <person name="Gnerre S."/>
            <person name="Jaffe D."/>
            <person name="MacCallum I."/>
            <person name="Young S."/>
            <person name="Walker B.J."/>
            <person name="Lander E."/>
            <person name="Lindblad-Toh K."/>
        </authorList>
    </citation>
    <scope>NUCLEOTIDE SEQUENCE [LARGE SCALE GENOMIC DNA]</scope>
    <source>
        <strain evidence="17">Wild caught</strain>
    </source>
</reference>
<dbReference type="GO" id="GO:0016493">
    <property type="term" value="F:C-C chemokine receptor activity"/>
    <property type="evidence" value="ECO:0007669"/>
    <property type="project" value="TreeGrafter"/>
</dbReference>
<proteinExistence type="predicted"/>
<feature type="transmembrane region" description="Helical" evidence="14">
    <location>
        <begin position="284"/>
        <end position="306"/>
    </location>
</feature>
<dbReference type="OMA" id="NCWLHIL"/>
<keyword evidence="17" id="KW-1185">Reference proteome</keyword>
<dbReference type="PROSITE" id="PS50262">
    <property type="entry name" value="G_PROTEIN_RECEP_F1_2"/>
    <property type="match status" value="1"/>
</dbReference>
<dbReference type="GeneTree" id="ENSGT01130000278308"/>
<dbReference type="GO" id="GO:0019722">
    <property type="term" value="P:calcium-mediated signaling"/>
    <property type="evidence" value="ECO:0007669"/>
    <property type="project" value="TreeGrafter"/>
</dbReference>
<evidence type="ECO:0000256" key="9">
    <source>
        <dbReference type="ARBA" id="ARBA00023180"/>
    </source>
</evidence>
<keyword evidence="10" id="KW-0807">Transducer</keyword>
<name>H3AIT3_LATCH</name>
<dbReference type="InterPro" id="IPR017452">
    <property type="entry name" value="GPCR_Rhodpsn_7TM"/>
</dbReference>
<evidence type="ECO:0000256" key="5">
    <source>
        <dbReference type="ARBA" id="ARBA00023040"/>
    </source>
</evidence>
<keyword evidence="5" id="KW-0297">G-protein coupled receptor</keyword>
<keyword evidence="4 14" id="KW-1133">Transmembrane helix</keyword>
<gene>
    <name evidence="16" type="primary">RXFP3.2A</name>
</gene>
<dbReference type="eggNOG" id="KOG3656">
    <property type="taxonomic scope" value="Eukaryota"/>
</dbReference>
<feature type="transmembrane region" description="Helical" evidence="14">
    <location>
        <begin position="146"/>
        <end position="165"/>
    </location>
</feature>
<feature type="transmembrane region" description="Helical" evidence="14">
    <location>
        <begin position="242"/>
        <end position="264"/>
    </location>
</feature>
<dbReference type="GO" id="GO:0006955">
    <property type="term" value="P:immune response"/>
    <property type="evidence" value="ECO:0007669"/>
    <property type="project" value="TreeGrafter"/>
</dbReference>
<dbReference type="PRINTS" id="PR00241">
    <property type="entry name" value="ANGIOTENSINR"/>
</dbReference>
<evidence type="ECO:0000259" key="15">
    <source>
        <dbReference type="PROSITE" id="PS50262"/>
    </source>
</evidence>
<keyword evidence="3 14" id="KW-0812">Transmembrane</keyword>
<dbReference type="FunFam" id="1.20.1070.10:FF:000216">
    <property type="entry name" value="Relaxin family peptide receptor 3"/>
    <property type="match status" value="1"/>
</dbReference>
<evidence type="ECO:0000256" key="1">
    <source>
        <dbReference type="ARBA" id="ARBA00004651"/>
    </source>
</evidence>
<dbReference type="PRINTS" id="PR00237">
    <property type="entry name" value="GPCRRHODOPSN"/>
</dbReference>
<evidence type="ECO:0000256" key="8">
    <source>
        <dbReference type="ARBA" id="ARBA00023170"/>
    </source>
</evidence>
<feature type="transmembrane region" description="Helical" evidence="14">
    <location>
        <begin position="200"/>
        <end position="222"/>
    </location>
</feature>
<feature type="transmembrane region" description="Helical" evidence="14">
    <location>
        <begin position="27"/>
        <end position="50"/>
    </location>
</feature>
<dbReference type="AlphaFoldDB" id="H3AIT3"/>
<feature type="domain" description="G-protein coupled receptors family 1 profile" evidence="15">
    <location>
        <begin position="43"/>
        <end position="303"/>
    </location>
</feature>
<dbReference type="Pfam" id="PF00001">
    <property type="entry name" value="7tm_1"/>
    <property type="match status" value="1"/>
</dbReference>
<keyword evidence="8" id="KW-0675">Receptor</keyword>
<dbReference type="GO" id="GO:0060326">
    <property type="term" value="P:cell chemotaxis"/>
    <property type="evidence" value="ECO:0007669"/>
    <property type="project" value="TreeGrafter"/>
</dbReference>
<dbReference type="InterPro" id="IPR000276">
    <property type="entry name" value="GPCR_Rhodpsn"/>
</dbReference>
<dbReference type="Gene3D" id="1.20.1070.10">
    <property type="entry name" value="Rhodopsin 7-helix transmembrane proteins"/>
    <property type="match status" value="1"/>
</dbReference>
<dbReference type="GO" id="GO:0009897">
    <property type="term" value="C:external side of plasma membrane"/>
    <property type="evidence" value="ECO:0007669"/>
    <property type="project" value="TreeGrafter"/>
</dbReference>
<comment type="function">
    <text evidence="11">Receptor for RNL3/relaxin-3. Binding of the ligand inhibit cAMP accumulation.</text>
</comment>
<dbReference type="EMBL" id="AFYH01099124">
    <property type="status" value="NOT_ANNOTATED_CDS"/>
    <property type="molecule type" value="Genomic_DNA"/>
</dbReference>
<evidence type="ECO:0000256" key="13">
    <source>
        <dbReference type="ARBA" id="ARBA00080273"/>
    </source>
</evidence>
<sequence>NRSLSDLLKMLAENSEPHGDGFKATRIIIAMVYSIVCALGLVGNLLVLYLLQSKHRKKKSTVTFFVMNLAVTDFQFVLTLPFWAVDTALDFSWPFGKMMCKIISSVTTMNMYASVFFLTAMSVARYCSVVSSLKMNRSSSGCSTKWASLLIWIVSIIATLPHAVYSTTAVVSEEELCLVKFPDEYGEPQFWLGLYQTQKVLIGFVAPLIIISVCYMRLLRFVSSKNMSNNNSKRRSKVTKSVTIVVLSFFICWLPNQALTVWGIFIKFNVVPFNEAFYTTQAYIFPVTVCLAHTNSCLNPILYCLIRREFRAALKELLLKVTPSFSRIGPVLTNRSPKRKGQGLVVIPVTKVQT</sequence>
<dbReference type="Proteomes" id="UP000008672">
    <property type="component" value="Unassembled WGS sequence"/>
</dbReference>
<dbReference type="InterPro" id="IPR000248">
    <property type="entry name" value="ATII_rcpt"/>
</dbReference>
<dbReference type="InterPro" id="IPR050119">
    <property type="entry name" value="CCR1-9-like"/>
</dbReference>
<dbReference type="HOGENOM" id="CLU_009579_8_1_1"/>
<evidence type="ECO:0000256" key="12">
    <source>
        <dbReference type="ARBA" id="ARBA00069218"/>
    </source>
</evidence>
<evidence type="ECO:0000256" key="6">
    <source>
        <dbReference type="ARBA" id="ARBA00023136"/>
    </source>
</evidence>
<keyword evidence="6 14" id="KW-0472">Membrane</keyword>
<evidence type="ECO:0000256" key="11">
    <source>
        <dbReference type="ARBA" id="ARBA00057416"/>
    </source>
</evidence>
<feature type="transmembrane region" description="Helical" evidence="14">
    <location>
        <begin position="102"/>
        <end position="126"/>
    </location>
</feature>
<evidence type="ECO:0000313" key="16">
    <source>
        <dbReference type="Ensembl" id="ENSLACP00000009554.1"/>
    </source>
</evidence>
<protein>
    <recommendedName>
        <fullName evidence="12">Relaxin-3 receptor 1</fullName>
    </recommendedName>
    <alternativeName>
        <fullName evidence="13">Relaxin family peptide receptor 3</fullName>
    </alternativeName>
</protein>
<evidence type="ECO:0000256" key="2">
    <source>
        <dbReference type="ARBA" id="ARBA00022475"/>
    </source>
</evidence>
<comment type="subcellular location">
    <subcellularLocation>
        <location evidence="1">Cell membrane</location>
        <topology evidence="1">Multi-pass membrane protein</topology>
    </subcellularLocation>
</comment>
<reference evidence="16" key="3">
    <citation type="submission" date="2025-09" db="UniProtKB">
        <authorList>
            <consortium name="Ensembl"/>
        </authorList>
    </citation>
    <scope>IDENTIFICATION</scope>
</reference>
<evidence type="ECO:0000313" key="17">
    <source>
        <dbReference type="Proteomes" id="UP000008672"/>
    </source>
</evidence>
<evidence type="ECO:0000256" key="7">
    <source>
        <dbReference type="ARBA" id="ARBA00023157"/>
    </source>
</evidence>
<feature type="transmembrane region" description="Helical" evidence="14">
    <location>
        <begin position="62"/>
        <end position="82"/>
    </location>
</feature>
<dbReference type="GO" id="GO:0019957">
    <property type="term" value="F:C-C chemokine binding"/>
    <property type="evidence" value="ECO:0007669"/>
    <property type="project" value="TreeGrafter"/>
</dbReference>
<dbReference type="GO" id="GO:0007204">
    <property type="term" value="P:positive regulation of cytosolic calcium ion concentration"/>
    <property type="evidence" value="ECO:0007669"/>
    <property type="project" value="TreeGrafter"/>
</dbReference>
<keyword evidence="2" id="KW-1003">Cell membrane</keyword>
<organism evidence="16 17">
    <name type="scientific">Latimeria chalumnae</name>
    <name type="common">Coelacanth</name>
    <dbReference type="NCBI Taxonomy" id="7897"/>
    <lineage>
        <taxon>Eukaryota</taxon>
        <taxon>Metazoa</taxon>
        <taxon>Chordata</taxon>
        <taxon>Craniata</taxon>
        <taxon>Vertebrata</taxon>
        <taxon>Euteleostomi</taxon>
        <taxon>Coelacanthiformes</taxon>
        <taxon>Coelacanthidae</taxon>
        <taxon>Latimeria</taxon>
    </lineage>
</organism>
<dbReference type="PANTHER" id="PTHR10489:SF937">
    <property type="entry name" value="RELAXIN-3 RECEPTOR 1"/>
    <property type="match status" value="1"/>
</dbReference>